<accession>A0A0F8ZAY1</accession>
<name>A0A0F8ZAY1_9ZZZZ</name>
<evidence type="ECO:0000313" key="1">
    <source>
        <dbReference type="EMBL" id="KKK63629.1"/>
    </source>
</evidence>
<feature type="non-terminal residue" evidence="1">
    <location>
        <position position="1"/>
    </location>
</feature>
<dbReference type="AlphaFoldDB" id="A0A0F8ZAY1"/>
<comment type="caution">
    <text evidence="1">The sequence shown here is derived from an EMBL/GenBank/DDBJ whole genome shotgun (WGS) entry which is preliminary data.</text>
</comment>
<dbReference type="EMBL" id="LAZR01061414">
    <property type="protein sequence ID" value="KKK63629.1"/>
    <property type="molecule type" value="Genomic_DNA"/>
</dbReference>
<sequence length="40" mass="4657">VLVLLLISSGCIETLWYELKPMEKETFQIHLYNRFGNGSN</sequence>
<organism evidence="1">
    <name type="scientific">marine sediment metagenome</name>
    <dbReference type="NCBI Taxonomy" id="412755"/>
    <lineage>
        <taxon>unclassified sequences</taxon>
        <taxon>metagenomes</taxon>
        <taxon>ecological metagenomes</taxon>
    </lineage>
</organism>
<reference evidence="1" key="1">
    <citation type="journal article" date="2015" name="Nature">
        <title>Complex archaea that bridge the gap between prokaryotes and eukaryotes.</title>
        <authorList>
            <person name="Spang A."/>
            <person name="Saw J.H."/>
            <person name="Jorgensen S.L."/>
            <person name="Zaremba-Niedzwiedzka K."/>
            <person name="Martijn J."/>
            <person name="Lind A.E."/>
            <person name="van Eijk R."/>
            <person name="Schleper C."/>
            <person name="Guy L."/>
            <person name="Ettema T.J."/>
        </authorList>
    </citation>
    <scope>NUCLEOTIDE SEQUENCE</scope>
</reference>
<proteinExistence type="predicted"/>
<protein>
    <submittedName>
        <fullName evidence="1">Uncharacterized protein</fullName>
    </submittedName>
</protein>
<gene>
    <name evidence="1" type="ORF">LCGC14_2992330</name>
</gene>